<evidence type="ECO:0000313" key="1">
    <source>
        <dbReference type="EMBL" id="MFD0725966.1"/>
    </source>
</evidence>
<protein>
    <recommendedName>
        <fullName evidence="3">DUF541 domain-containing protein</fullName>
    </recommendedName>
</protein>
<name>A0ABW2YC31_9GAMM</name>
<gene>
    <name evidence="1" type="ORF">ACFQ0E_10180</name>
</gene>
<sequence length="292" mass="31123">MKQGWWVFLFVLLVTWSPESSARKVMYAMPPEPALSESLRFSVVEPTPPPPQPAKRSGGLALVVVGPGQFLDEQRRITYRQEFGGGGLAVGLLFGPLGAGANAAAVQNANEKEAGALRGRFPFTPQALMAKALQARGEASAGAQEARIVPSLHVTRDQDGRLIFWAIVDVNIGAWNSRYSSLVQGRVPLLDVAQGLPADGMANLEAAIQAAYARALDTIAADVAGTLTGFKPMKAELPALSPRFHNTVRYEHALLLEDRMIVRGFAGAMPASPGGLGFMGVLVMPIDAVKLR</sequence>
<evidence type="ECO:0000313" key="2">
    <source>
        <dbReference type="Proteomes" id="UP001597110"/>
    </source>
</evidence>
<evidence type="ECO:0008006" key="3">
    <source>
        <dbReference type="Google" id="ProtNLM"/>
    </source>
</evidence>
<reference evidence="2" key="1">
    <citation type="journal article" date="2019" name="Int. J. Syst. Evol. Microbiol.">
        <title>The Global Catalogue of Microorganisms (GCM) 10K type strain sequencing project: providing services to taxonomists for standard genome sequencing and annotation.</title>
        <authorList>
            <consortium name="The Broad Institute Genomics Platform"/>
            <consortium name="The Broad Institute Genome Sequencing Center for Infectious Disease"/>
            <person name="Wu L."/>
            <person name="Ma J."/>
        </authorList>
    </citation>
    <scope>NUCLEOTIDE SEQUENCE [LARGE SCALE GENOMIC DNA]</scope>
    <source>
        <strain evidence="2">CCUG 55585</strain>
    </source>
</reference>
<keyword evidence="2" id="KW-1185">Reference proteome</keyword>
<organism evidence="1 2">
    <name type="scientific">Lysobacter brunescens</name>
    <dbReference type="NCBI Taxonomy" id="262323"/>
    <lineage>
        <taxon>Bacteria</taxon>
        <taxon>Pseudomonadati</taxon>
        <taxon>Pseudomonadota</taxon>
        <taxon>Gammaproteobacteria</taxon>
        <taxon>Lysobacterales</taxon>
        <taxon>Lysobacteraceae</taxon>
        <taxon>Lysobacter</taxon>
    </lineage>
</organism>
<dbReference type="Proteomes" id="UP001597110">
    <property type="component" value="Unassembled WGS sequence"/>
</dbReference>
<comment type="caution">
    <text evidence="1">The sequence shown here is derived from an EMBL/GenBank/DDBJ whole genome shotgun (WGS) entry which is preliminary data.</text>
</comment>
<accession>A0ABW2YC31</accession>
<dbReference type="EMBL" id="JBHTIF010000001">
    <property type="protein sequence ID" value="MFD0725966.1"/>
    <property type="molecule type" value="Genomic_DNA"/>
</dbReference>
<dbReference type="RefSeq" id="WP_386823542.1">
    <property type="nucleotide sequence ID" value="NZ_JBHTIF010000001.1"/>
</dbReference>
<proteinExistence type="predicted"/>